<feature type="transmembrane region" description="Helical" evidence="6">
    <location>
        <begin position="326"/>
        <end position="346"/>
    </location>
</feature>
<feature type="transmembrane region" description="Helical" evidence="6">
    <location>
        <begin position="417"/>
        <end position="436"/>
    </location>
</feature>
<proteinExistence type="predicted"/>
<dbReference type="PROSITE" id="PS50850">
    <property type="entry name" value="MFS"/>
    <property type="match status" value="1"/>
</dbReference>
<feature type="transmembrane region" description="Helical" evidence="6">
    <location>
        <begin position="358"/>
        <end position="376"/>
    </location>
</feature>
<dbReference type="GeneID" id="25991163"/>
<protein>
    <submittedName>
        <fullName evidence="8">Transporter</fullName>
    </submittedName>
</protein>
<dbReference type="PANTHER" id="PTHR43791:SF19">
    <property type="entry name" value="TRANSPORTER, PUTATIVE (AFU_ORTHOLOGUE AFUA_1G01812)-RELATED"/>
    <property type="match status" value="1"/>
</dbReference>
<evidence type="ECO:0000313" key="9">
    <source>
        <dbReference type="Proteomes" id="UP000002748"/>
    </source>
</evidence>
<sequence>MSPLEKKSEHLTEVYPGEKNVEEPINPILEEIKAMTPDEYAAFDKRLMRKIDMRIIPWMTVLYLMSFLDRVNVGTAKLHGLQQDLNLTGNEFNIASLIFFVSYVFFEVPSNLVLKRLRPSVFLPATMVLWAIFQTLMGLVTNYGQLLAMRFCLGMFEAGLFPGVNFYLNGWYRRSELSKRTAFFFGGAVMAGAFGGIFGYALGEMGGIGKLHGGPMLGWRWIFIIEGLLTFVIAVASFWMVHDWPDRAKFLTEFEREFVHYRLANDTGIAGGGQFKMKEVIRGIFDWKTILYMLCYIGCAECIYSQSLFVPSIVQQLGKWTTAQSLLLSVPPYAVAFITTMATAYLSDKFMKRGVFNMFWSTLGVVGYLILMTVPLKQVGARYFAVFLTTMAIAPLISNTITWCGNNIYGHYKKATAMGLVFSCGNSGGIVASLVYRDQDKPRYMPGHATALAFVAMNGITSVIIYFGLKAANKKREREYGLVEDNEKHNIDDPEYLNRWGLTGMERNDILNLGDDHPAFRYIL</sequence>
<feature type="transmembrane region" description="Helical" evidence="6">
    <location>
        <begin position="290"/>
        <end position="314"/>
    </location>
</feature>
<dbReference type="SUPFAM" id="SSF103473">
    <property type="entry name" value="MFS general substrate transporter"/>
    <property type="match status" value="1"/>
</dbReference>
<gene>
    <name evidence="8" type="ORF">A1Q1_07651</name>
</gene>
<dbReference type="EMBL" id="ALBS01000073">
    <property type="protein sequence ID" value="EJT51187.1"/>
    <property type="molecule type" value="Genomic_DNA"/>
</dbReference>
<evidence type="ECO:0000256" key="1">
    <source>
        <dbReference type="ARBA" id="ARBA00004141"/>
    </source>
</evidence>
<dbReference type="GO" id="GO:0016020">
    <property type="term" value="C:membrane"/>
    <property type="evidence" value="ECO:0007669"/>
    <property type="project" value="UniProtKB-SubCell"/>
</dbReference>
<evidence type="ECO:0000256" key="2">
    <source>
        <dbReference type="ARBA" id="ARBA00022448"/>
    </source>
</evidence>
<feature type="transmembrane region" description="Helical" evidence="6">
    <location>
        <begin position="147"/>
        <end position="169"/>
    </location>
</feature>
<accession>J6F771</accession>
<organism evidence="8 9">
    <name type="scientific">Trichosporon asahii var. asahii (strain ATCC 90039 / CBS 2479 / JCM 2466 / KCTC 7840 / NBRC 103889/ NCYC 2677 / UAMH 7654)</name>
    <name type="common">Yeast</name>
    <dbReference type="NCBI Taxonomy" id="1186058"/>
    <lineage>
        <taxon>Eukaryota</taxon>
        <taxon>Fungi</taxon>
        <taxon>Dikarya</taxon>
        <taxon>Basidiomycota</taxon>
        <taxon>Agaricomycotina</taxon>
        <taxon>Tremellomycetes</taxon>
        <taxon>Trichosporonales</taxon>
        <taxon>Trichosporonaceae</taxon>
        <taxon>Trichosporon</taxon>
    </lineage>
</organism>
<feature type="transmembrane region" description="Helical" evidence="6">
    <location>
        <begin position="181"/>
        <end position="201"/>
    </location>
</feature>
<dbReference type="HOGENOM" id="CLU_001265_0_1_1"/>
<dbReference type="AlphaFoldDB" id="J6F771"/>
<dbReference type="FunFam" id="1.20.1250.20:FF:000068">
    <property type="entry name" value="MFS general substrate transporter"/>
    <property type="match status" value="1"/>
</dbReference>
<dbReference type="PANTHER" id="PTHR43791">
    <property type="entry name" value="PERMEASE-RELATED"/>
    <property type="match status" value="1"/>
</dbReference>
<dbReference type="OrthoDB" id="2962993at2759"/>
<dbReference type="InterPro" id="IPR036259">
    <property type="entry name" value="MFS_trans_sf"/>
</dbReference>
<feature type="transmembrane region" description="Helical" evidence="6">
    <location>
        <begin position="93"/>
        <end position="114"/>
    </location>
</feature>
<reference evidence="8 9" key="1">
    <citation type="journal article" date="2012" name="Eukaryot. Cell">
        <title>Draft genome sequence of CBS 2479, the standard type strain of Trichosporon asahii.</title>
        <authorList>
            <person name="Yang R.Y."/>
            <person name="Li H.T."/>
            <person name="Zhu H."/>
            <person name="Zhou G.P."/>
            <person name="Wang M."/>
            <person name="Wang L."/>
        </authorList>
    </citation>
    <scope>NUCLEOTIDE SEQUENCE [LARGE SCALE GENOMIC DNA]</scope>
    <source>
        <strain evidence="9">ATCC 90039 / CBS 2479 / JCM 2466 / KCTC 7840 / NCYC 2677 / UAMH 7654</strain>
    </source>
</reference>
<comment type="caution">
    <text evidence="8">The sequence shown here is derived from an EMBL/GenBank/DDBJ whole genome shotgun (WGS) entry which is preliminary data.</text>
</comment>
<keyword evidence="5 6" id="KW-0472">Membrane</keyword>
<evidence type="ECO:0000259" key="7">
    <source>
        <dbReference type="PROSITE" id="PS50850"/>
    </source>
</evidence>
<evidence type="ECO:0000256" key="3">
    <source>
        <dbReference type="ARBA" id="ARBA00022692"/>
    </source>
</evidence>
<feature type="domain" description="Major facilitator superfamily (MFS) profile" evidence="7">
    <location>
        <begin position="55"/>
        <end position="476"/>
    </location>
</feature>
<feature type="transmembrane region" description="Helical" evidence="6">
    <location>
        <begin position="448"/>
        <end position="469"/>
    </location>
</feature>
<keyword evidence="2" id="KW-0813">Transport</keyword>
<feature type="transmembrane region" description="Helical" evidence="6">
    <location>
        <begin position="55"/>
        <end position="73"/>
    </location>
</feature>
<dbReference type="InterPro" id="IPR020846">
    <property type="entry name" value="MFS_dom"/>
</dbReference>
<dbReference type="Proteomes" id="UP000002748">
    <property type="component" value="Unassembled WGS sequence"/>
</dbReference>
<dbReference type="GO" id="GO:0022857">
    <property type="term" value="F:transmembrane transporter activity"/>
    <property type="evidence" value="ECO:0007669"/>
    <property type="project" value="InterPro"/>
</dbReference>
<evidence type="ECO:0000256" key="6">
    <source>
        <dbReference type="SAM" id="Phobius"/>
    </source>
</evidence>
<feature type="transmembrane region" description="Helical" evidence="6">
    <location>
        <begin position="221"/>
        <end position="241"/>
    </location>
</feature>
<dbReference type="Pfam" id="PF07690">
    <property type="entry name" value="MFS_1"/>
    <property type="match status" value="1"/>
</dbReference>
<dbReference type="InterPro" id="IPR011701">
    <property type="entry name" value="MFS"/>
</dbReference>
<dbReference type="RefSeq" id="XP_014182138.1">
    <property type="nucleotide sequence ID" value="XM_014326663.1"/>
</dbReference>
<evidence type="ECO:0000256" key="4">
    <source>
        <dbReference type="ARBA" id="ARBA00022989"/>
    </source>
</evidence>
<keyword evidence="3 6" id="KW-0812">Transmembrane</keyword>
<feature type="transmembrane region" description="Helical" evidence="6">
    <location>
        <begin position="382"/>
        <end position="405"/>
    </location>
</feature>
<name>J6F771_TRIAS</name>
<evidence type="ECO:0000313" key="8">
    <source>
        <dbReference type="EMBL" id="EJT51187.1"/>
    </source>
</evidence>
<keyword evidence="4 6" id="KW-1133">Transmembrane helix</keyword>
<dbReference type="KEGG" id="tasa:A1Q1_07651"/>
<dbReference type="Gene3D" id="1.20.1250.20">
    <property type="entry name" value="MFS general substrate transporter like domains"/>
    <property type="match status" value="2"/>
</dbReference>
<evidence type="ECO:0000256" key="5">
    <source>
        <dbReference type="ARBA" id="ARBA00023136"/>
    </source>
</evidence>
<dbReference type="FunFam" id="1.20.1250.20:FF:000034">
    <property type="entry name" value="MFS general substrate transporter"/>
    <property type="match status" value="1"/>
</dbReference>
<comment type="subcellular location">
    <subcellularLocation>
        <location evidence="1">Membrane</location>
        <topology evidence="1">Multi-pass membrane protein</topology>
    </subcellularLocation>
</comment>
<feature type="transmembrane region" description="Helical" evidence="6">
    <location>
        <begin position="121"/>
        <end position="141"/>
    </location>
</feature>
<dbReference type="VEuPathDB" id="FungiDB:A1Q1_07651"/>